<proteinExistence type="inferred from homology"/>
<keyword evidence="6" id="KW-1185">Reference proteome</keyword>
<evidence type="ECO:0000256" key="5">
    <source>
        <dbReference type="RuleBase" id="RU004379"/>
    </source>
</evidence>
<reference evidence="7" key="1">
    <citation type="submission" date="2022-11" db="UniProtKB">
        <authorList>
            <consortium name="WormBaseParasite"/>
        </authorList>
    </citation>
    <scope>IDENTIFICATION</scope>
</reference>
<feature type="transmembrane region" description="Helical" evidence="5">
    <location>
        <begin position="214"/>
        <end position="231"/>
    </location>
</feature>
<evidence type="ECO:0000256" key="3">
    <source>
        <dbReference type="ARBA" id="ARBA00022989"/>
    </source>
</evidence>
<dbReference type="PANTHER" id="PTHR23291">
    <property type="entry name" value="BAX INHIBITOR-RELATED"/>
    <property type="match status" value="1"/>
</dbReference>
<sequence length="326" mass="34689">MLSRLLIQPQNLQSLRQLTLSSLQNARSAFRRGGSASPFGQFTATFKEAFAARQAVPSIRERLLGPTTGKPFIYGTYAIASASAFGIGMLCYYGLTMSAESAVARSVLWPDYVRERLHTTYAYLAGSLTITACAGITAARSPAVLALTSGPSLFVCWLWATHCAVLGAVIAPLCYLGGPALIRAAWYTAAIVGGLSVTAMCAPSEKFLNMAGPLAMGLGVVFVACLGSFAFPPNTALGAGLASIVVYGGLILFSAFLLHDTQRVVKMASSQSIYPGGGRFMGNDHFDNGMVRKYDPINSQLSIYMDILNIFMRMAMIMGGGGQRRK</sequence>
<organism evidence="6 7">
    <name type="scientific">Meloidogyne incognita</name>
    <name type="common">Southern root-knot nematode worm</name>
    <name type="synonym">Oxyuris incognita</name>
    <dbReference type="NCBI Taxonomy" id="6306"/>
    <lineage>
        <taxon>Eukaryota</taxon>
        <taxon>Metazoa</taxon>
        <taxon>Ecdysozoa</taxon>
        <taxon>Nematoda</taxon>
        <taxon>Chromadorea</taxon>
        <taxon>Rhabditida</taxon>
        <taxon>Tylenchina</taxon>
        <taxon>Tylenchomorpha</taxon>
        <taxon>Tylenchoidea</taxon>
        <taxon>Meloidogynidae</taxon>
        <taxon>Meloidogyninae</taxon>
        <taxon>Meloidogyne</taxon>
        <taxon>Meloidogyne incognita group</taxon>
    </lineage>
</organism>
<evidence type="ECO:0000313" key="7">
    <source>
        <dbReference type="WBParaSite" id="Minc3s04762g36956"/>
    </source>
</evidence>
<accession>A0A914NGQ7</accession>
<comment type="similarity">
    <text evidence="5">Belongs to the BI1 family.</text>
</comment>
<dbReference type="Pfam" id="PF01027">
    <property type="entry name" value="Bax1-I"/>
    <property type="match status" value="1"/>
</dbReference>
<feature type="transmembrane region" description="Helical" evidence="5">
    <location>
        <begin position="121"/>
        <end position="141"/>
    </location>
</feature>
<evidence type="ECO:0000256" key="2">
    <source>
        <dbReference type="ARBA" id="ARBA00022692"/>
    </source>
</evidence>
<keyword evidence="4 5" id="KW-0472">Membrane</keyword>
<keyword evidence="3 5" id="KW-1133">Transmembrane helix</keyword>
<dbReference type="PANTHER" id="PTHR23291:SF112">
    <property type="entry name" value="GROWTH HORMONE-INDUCIBLE TRANSMEMBRANE PROTEIN"/>
    <property type="match status" value="1"/>
</dbReference>
<feature type="transmembrane region" description="Helical" evidence="5">
    <location>
        <begin position="72"/>
        <end position="95"/>
    </location>
</feature>
<comment type="subcellular location">
    <subcellularLocation>
        <location evidence="1">Membrane</location>
        <topology evidence="1">Multi-pass membrane protein</topology>
    </subcellularLocation>
</comment>
<dbReference type="AlphaFoldDB" id="A0A914NGQ7"/>
<keyword evidence="2 5" id="KW-0812">Transmembrane</keyword>
<protein>
    <submittedName>
        <fullName evidence="7">Growth hormone-inducible transmembrane protein</fullName>
    </submittedName>
</protein>
<feature type="transmembrane region" description="Helical" evidence="5">
    <location>
        <begin position="237"/>
        <end position="258"/>
    </location>
</feature>
<dbReference type="InterPro" id="IPR006214">
    <property type="entry name" value="Bax_inhibitor_1-related"/>
</dbReference>
<name>A0A914NGQ7_MELIC</name>
<evidence type="ECO:0000256" key="1">
    <source>
        <dbReference type="ARBA" id="ARBA00004141"/>
    </source>
</evidence>
<dbReference type="Proteomes" id="UP000887563">
    <property type="component" value="Unplaced"/>
</dbReference>
<dbReference type="GO" id="GO:0005743">
    <property type="term" value="C:mitochondrial inner membrane"/>
    <property type="evidence" value="ECO:0007669"/>
    <property type="project" value="TreeGrafter"/>
</dbReference>
<dbReference type="WBParaSite" id="Minc3s04762g36956">
    <property type="protein sequence ID" value="Minc3s04762g36956"/>
    <property type="gene ID" value="Minc3s04762g36956"/>
</dbReference>
<evidence type="ECO:0000313" key="6">
    <source>
        <dbReference type="Proteomes" id="UP000887563"/>
    </source>
</evidence>
<feature type="transmembrane region" description="Helical" evidence="5">
    <location>
        <begin position="153"/>
        <end position="178"/>
    </location>
</feature>
<evidence type="ECO:0000256" key="4">
    <source>
        <dbReference type="ARBA" id="ARBA00023136"/>
    </source>
</evidence>